<accession>A0A1S8L028</accession>
<evidence type="ECO:0000256" key="1">
    <source>
        <dbReference type="ARBA" id="ARBA00009108"/>
    </source>
</evidence>
<dbReference type="STRING" id="84029.CROST_36710"/>
<name>A0A1S8L028_9CLOT</name>
<dbReference type="RefSeq" id="WP_077832727.1">
    <property type="nucleotide sequence ID" value="NZ_CP096983.1"/>
</dbReference>
<comment type="similarity">
    <text evidence="1">Belongs to the UPF0749 family.</text>
</comment>
<reference evidence="2 3" key="1">
    <citation type="submission" date="2022-04" db="EMBL/GenBank/DDBJ databases">
        <title>Genome sequence of C. roseum typestrain.</title>
        <authorList>
            <person name="Poehlein A."/>
            <person name="Schoch T."/>
            <person name="Duerre P."/>
            <person name="Daniel R."/>
        </authorList>
    </citation>
    <scope>NUCLEOTIDE SEQUENCE [LARGE SCALE GENOMIC DNA]</scope>
    <source>
        <strain evidence="2 3">DSM 7320</strain>
    </source>
</reference>
<proteinExistence type="inferred from homology"/>
<organism evidence="2 3">
    <name type="scientific">Clostridium felsineum</name>
    <dbReference type="NCBI Taxonomy" id="36839"/>
    <lineage>
        <taxon>Bacteria</taxon>
        <taxon>Bacillati</taxon>
        <taxon>Bacillota</taxon>
        <taxon>Clostridia</taxon>
        <taxon>Eubacteriales</taxon>
        <taxon>Clostridiaceae</taxon>
        <taxon>Clostridium</taxon>
    </lineage>
</organism>
<protein>
    <submittedName>
        <fullName evidence="2">Uncharacterized protein</fullName>
    </submittedName>
</protein>
<keyword evidence="3" id="KW-1185">Reference proteome</keyword>
<evidence type="ECO:0000313" key="2">
    <source>
        <dbReference type="EMBL" id="URZ11406.1"/>
    </source>
</evidence>
<dbReference type="InterPro" id="IPR010273">
    <property type="entry name" value="DUF881"/>
</dbReference>
<dbReference type="PANTHER" id="PTHR37313:SF2">
    <property type="entry name" value="UPF0749 PROTEIN YLXX"/>
    <property type="match status" value="1"/>
</dbReference>
<dbReference type="KEGG" id="crw:CROST_021230"/>
<dbReference type="Proteomes" id="UP000190951">
    <property type="component" value="Chromosome"/>
</dbReference>
<dbReference type="EMBL" id="CP096983">
    <property type="protein sequence ID" value="URZ11406.1"/>
    <property type="molecule type" value="Genomic_DNA"/>
</dbReference>
<dbReference type="PANTHER" id="PTHR37313">
    <property type="entry name" value="UPF0749 PROTEIN RV1825"/>
    <property type="match status" value="1"/>
</dbReference>
<dbReference type="Gene3D" id="3.30.70.1880">
    <property type="entry name" value="Protein of unknown function DUF881"/>
    <property type="match status" value="1"/>
</dbReference>
<evidence type="ECO:0000313" key="3">
    <source>
        <dbReference type="Proteomes" id="UP000190951"/>
    </source>
</evidence>
<dbReference type="Pfam" id="PF05949">
    <property type="entry name" value="DUF881"/>
    <property type="match status" value="1"/>
</dbReference>
<sequence>MKNNEASVFIFIASVFLGVLISSNMSFANKSKKVVYLSSKQYEDAYRKKSALLNEINDINKQYVDLKNNIKDYDKASEDFNSTKNQMQNELILNKIQLGTVDVIGQGVDITLDDSGNQISASSEDANFREVRTIYQVIHDFDMRGVINDLKCAGAEAISINGQRIVANTEIYCNAEFLLINGVKISTPFNIKAIGNIDKLKTYMLSSENHMQNLKRRSIYVKLKTSKDIKIPAFKGELRHSKIK</sequence>
<dbReference type="AlphaFoldDB" id="A0A1S8L028"/>
<gene>
    <name evidence="2" type="ORF">CROST_021230</name>
</gene>